<feature type="compositionally biased region" description="Low complexity" evidence="4">
    <location>
        <begin position="373"/>
        <end position="382"/>
    </location>
</feature>
<feature type="compositionally biased region" description="Low complexity" evidence="4">
    <location>
        <begin position="393"/>
        <end position="412"/>
    </location>
</feature>
<feature type="repeat" description="TPR" evidence="3">
    <location>
        <begin position="727"/>
        <end position="760"/>
    </location>
</feature>
<gene>
    <name evidence="5" type="ordered locus">Dde_2960</name>
</gene>
<keyword evidence="1" id="KW-0677">Repeat</keyword>
<dbReference type="InterPro" id="IPR011717">
    <property type="entry name" value="TPR-4"/>
</dbReference>
<sequence length="1154" mass="127061">MAKEKGVIRSSFSAGIIRLLAAALGLVLLLPATGRAASWYWGAHPQKERLVIELDRPVGPAAVSRTGRRTVTVLLPAPETLSRSADSPATDSAALLGTVRSAGNTISIATRTDAFGYIVLPRQGNRLVIDFFADPVGTRWRPAEQAAPAEQPPAAAAAAQGRKTASPAGPAARAASPSPAERPSARNSSGNAGRALTPPAAQQSTAPSGTARTPVVQPPAAAAPSSPVAEETLDDRPALQAAADNLIKAAQKISGELNDQLKNGLSGRNATPQSSPAPVNATPTEIQQRGGQAPSAGTQTQEQAPQPFFSVPYTFRSRINTGGPEAWKPVPPKLTLPVEVLPVAEDDTAPPQTAENTVRGVIGPATGPYLDEAGAAPAPSAAQNLQADNAESTPPQTAQPPVAAPAARQPVTDTALPAAQGDSAGGTISQEERTAPPYPEAPAPDVSTGSVTAPSGDAVQVPPRELEKVSGTEKAAPQEEIVYVDEDGNPVDPPPTSAELLFRAKAAMNNGDQQTALETLEELRRRNDLEPELQEEMLYLLSDVLYSRGKDDLLASYDTITSALTEAMNYNLSSERIPGALLRMGLINLKIGNIREAEAYFNILKREHPDDENIPLIYYYWGDHFFNKGQYQKAADQFQFVVQNHPDSRFVRESSVGLARALYRLGYYDQAYQIVDYIEKRWPRFYVEYPPFLNMMGDVSYRMQKYEKARIHYWTYYNIDPDGEEADLILARLGDIYLRQDKTDAAREVYEEAARKFPDRDGGLISLMRLAEEGIYDTPSIGDMFTVFDRPFSLRPRDIYLKIINEHPQSDLAPLAQVKLAMWYLWNRQYPEAMAAATDFAEKYPAGELLPRAREVAMKAFNIQVADNIDQNNYARIMQVWDQFPIVRGQEGELTPESRIALGMSMSERGDPAKALEIIDPFFRGLKVPRYSEMALNLALSIYLQHEQWDDIKDLAKRTELWELNPEAQRQLDYARALAMENTGESEEATALWKRLKTDQDVPQSQEAYTQYFLARDAEKRRDLGEAYKLAQGALRNFTEMAEKNPAQADNGKIKDLLSLLMDITESSGRARESLDWAKQYAEHVKPGDVDYPALRYRLARLYKKTSDVEQWRTILTELRDNNPQSLYGRMAASELRTHELSQDAAQFSPTGRL</sequence>
<dbReference type="eggNOG" id="COG0457">
    <property type="taxonomic scope" value="Bacteria"/>
</dbReference>
<feature type="repeat" description="TPR" evidence="3">
    <location>
        <begin position="615"/>
        <end position="648"/>
    </location>
</feature>
<dbReference type="PANTHER" id="PTHR45586:SF1">
    <property type="entry name" value="LIPOPOLYSACCHARIDE ASSEMBLY PROTEIN B"/>
    <property type="match status" value="1"/>
</dbReference>
<dbReference type="InterPro" id="IPR019734">
    <property type="entry name" value="TPR_rpt"/>
</dbReference>
<keyword evidence="2 3" id="KW-0802">TPR repeat</keyword>
<protein>
    <submittedName>
        <fullName evidence="5">Tetratricopeptide TPR_2 repeat-containing protein</fullName>
    </submittedName>
</protein>
<dbReference type="SUPFAM" id="SSF48452">
    <property type="entry name" value="TPR-like"/>
    <property type="match status" value="3"/>
</dbReference>
<reference evidence="5 6" key="1">
    <citation type="journal article" date="2011" name="J. Bacteriol.">
        <title>Complete genome sequence and updated annotation of Desulfovibrio alaskensis G20.</title>
        <authorList>
            <person name="Hauser L.J."/>
            <person name="Land M.L."/>
            <person name="Brown S.D."/>
            <person name="Larimer F."/>
            <person name="Keller K.L."/>
            <person name="Rapp-Giles B.J."/>
            <person name="Price M.N."/>
            <person name="Lin M."/>
            <person name="Bruce D.C."/>
            <person name="Detter J.C."/>
            <person name="Tapia R."/>
            <person name="Han C.S."/>
            <person name="Goodwin L.A."/>
            <person name="Cheng J.F."/>
            <person name="Pitluck S."/>
            <person name="Copeland A."/>
            <person name="Lucas S."/>
            <person name="Nolan M."/>
            <person name="Lapidus A.L."/>
            <person name="Palumbo A.V."/>
            <person name="Wall J.D."/>
        </authorList>
    </citation>
    <scope>NUCLEOTIDE SEQUENCE [LARGE SCALE GENOMIC DNA]</scope>
    <source>
        <strain evidence="6">ATCC BAA 1058 / DSM 17464 / G20</strain>
    </source>
</reference>
<dbReference type="InterPro" id="IPR051012">
    <property type="entry name" value="CellSynth/LPSAsmb/PSIAsmb"/>
</dbReference>
<name>Q30X42_OLEA2</name>
<dbReference type="PROSITE" id="PS50005">
    <property type="entry name" value="TPR"/>
    <property type="match status" value="2"/>
</dbReference>
<evidence type="ECO:0000256" key="1">
    <source>
        <dbReference type="ARBA" id="ARBA00022737"/>
    </source>
</evidence>
<dbReference type="STRING" id="207559.Dde_2960"/>
<dbReference type="HOGENOM" id="CLU_008591_0_0_7"/>
<dbReference type="Gene3D" id="1.25.40.10">
    <property type="entry name" value="Tetratricopeptide repeat domain"/>
    <property type="match status" value="4"/>
</dbReference>
<dbReference type="InterPro" id="IPR011990">
    <property type="entry name" value="TPR-like_helical_dom_sf"/>
</dbReference>
<feature type="compositionally biased region" description="Polar residues" evidence="4">
    <location>
        <begin position="200"/>
        <end position="211"/>
    </location>
</feature>
<dbReference type="Pfam" id="PF13174">
    <property type="entry name" value="TPR_6"/>
    <property type="match status" value="3"/>
</dbReference>
<dbReference type="EMBL" id="CP000112">
    <property type="protein sequence ID" value="ABB39754.1"/>
    <property type="molecule type" value="Genomic_DNA"/>
</dbReference>
<feature type="region of interest" description="Disordered" evidence="4">
    <location>
        <begin position="260"/>
        <end position="303"/>
    </location>
</feature>
<dbReference type="eggNOG" id="COG1729">
    <property type="taxonomic scope" value="Bacteria"/>
</dbReference>
<dbReference type="SMART" id="SM00028">
    <property type="entry name" value="TPR"/>
    <property type="match status" value="5"/>
</dbReference>
<dbReference type="AlphaFoldDB" id="Q30X42"/>
<keyword evidence="6" id="KW-1185">Reference proteome</keyword>
<evidence type="ECO:0000313" key="6">
    <source>
        <dbReference type="Proteomes" id="UP000002710"/>
    </source>
</evidence>
<evidence type="ECO:0000256" key="4">
    <source>
        <dbReference type="SAM" id="MobiDB-lite"/>
    </source>
</evidence>
<feature type="region of interest" description="Disordered" evidence="4">
    <location>
        <begin position="347"/>
        <end position="475"/>
    </location>
</feature>
<dbReference type="GO" id="GO:0042802">
    <property type="term" value="F:identical protein binding"/>
    <property type="evidence" value="ECO:0007669"/>
    <property type="project" value="InterPro"/>
</dbReference>
<dbReference type="PANTHER" id="PTHR45586">
    <property type="entry name" value="TPR REPEAT-CONTAINING PROTEIN PA4667"/>
    <property type="match status" value="1"/>
</dbReference>
<dbReference type="Proteomes" id="UP000002710">
    <property type="component" value="Chromosome"/>
</dbReference>
<evidence type="ECO:0000256" key="2">
    <source>
        <dbReference type="ARBA" id="ARBA00022803"/>
    </source>
</evidence>
<feature type="region of interest" description="Disordered" evidence="4">
    <location>
        <begin position="142"/>
        <end position="234"/>
    </location>
</feature>
<accession>Q30X42</accession>
<evidence type="ECO:0000256" key="3">
    <source>
        <dbReference type="PROSITE-ProRule" id="PRU00339"/>
    </source>
</evidence>
<dbReference type="Pfam" id="PF07721">
    <property type="entry name" value="TPR_4"/>
    <property type="match status" value="1"/>
</dbReference>
<organism evidence="5 6">
    <name type="scientific">Oleidesulfovibrio alaskensis (strain ATCC BAA-1058 / DSM 17464 / G20)</name>
    <name type="common">Desulfovibrio alaskensis</name>
    <dbReference type="NCBI Taxonomy" id="207559"/>
    <lineage>
        <taxon>Bacteria</taxon>
        <taxon>Pseudomonadati</taxon>
        <taxon>Thermodesulfobacteriota</taxon>
        <taxon>Desulfovibrionia</taxon>
        <taxon>Desulfovibrionales</taxon>
        <taxon>Desulfovibrionaceae</taxon>
        <taxon>Oleidesulfovibrio</taxon>
    </lineage>
</organism>
<dbReference type="KEGG" id="dde:Dde_2960"/>
<evidence type="ECO:0000313" key="5">
    <source>
        <dbReference type="EMBL" id="ABB39754.1"/>
    </source>
</evidence>
<feature type="compositionally biased region" description="Low complexity" evidence="4">
    <location>
        <begin position="214"/>
        <end position="229"/>
    </location>
</feature>
<feature type="compositionally biased region" description="Low complexity" evidence="4">
    <location>
        <begin position="143"/>
        <end position="189"/>
    </location>
</feature>
<proteinExistence type="predicted"/>
<feature type="compositionally biased region" description="Polar residues" evidence="4">
    <location>
        <begin position="383"/>
        <end position="392"/>
    </location>
</feature>